<evidence type="ECO:0000313" key="1">
    <source>
        <dbReference type="EMBL" id="ATG86495.1"/>
    </source>
</evidence>
<proteinExistence type="predicted"/>
<dbReference type="KEGG" id="vg:63209471"/>
<protein>
    <submittedName>
        <fullName evidence="1">Uncharacterized protein</fullName>
    </submittedName>
</protein>
<organism evidence="1 2">
    <name type="scientific">Mycobacterium phage Finemlucis</name>
    <dbReference type="NCBI Taxonomy" id="2015844"/>
    <lineage>
        <taxon>Viruses</taxon>
        <taxon>Duplodnaviria</taxon>
        <taxon>Heunggongvirae</taxon>
        <taxon>Uroviricota</taxon>
        <taxon>Caudoviricetes</taxon>
        <taxon>Vilmaviridae</taxon>
        <taxon>Lclasvirinae</taxon>
        <taxon>Faithunavirus</taxon>
        <taxon>Faithunavirus finemlucis</taxon>
    </lineage>
</organism>
<gene>
    <name evidence="1" type="primary">84</name>
    <name evidence="1" type="ORF">SEA_FINEMLUCIS_84</name>
</gene>
<dbReference type="EMBL" id="MF185728">
    <property type="protein sequence ID" value="ATG86495.1"/>
    <property type="molecule type" value="Genomic_DNA"/>
</dbReference>
<keyword evidence="2" id="KW-1185">Reference proteome</keyword>
<dbReference type="RefSeq" id="YP_010012922.1">
    <property type="nucleotide sequence ID" value="NC_053507.1"/>
</dbReference>
<name>A0A291I9Z1_9CAUD</name>
<evidence type="ECO:0000313" key="2">
    <source>
        <dbReference type="Proteomes" id="UP000231431"/>
    </source>
</evidence>
<reference evidence="1 2" key="1">
    <citation type="submission" date="2017-06" db="EMBL/GenBank/DDBJ databases">
        <authorList>
            <person name="Herren C.D."/>
            <person name="Smith-Caldas M."/>
            <person name="Curl A.K."/>
            <person name="Carbajal J.A."/>
            <person name="Thornton M."/>
            <person name="Klein S."/>
            <person name="Atkinson C.A."/>
            <person name="Brown D."/>
            <person name="Clarkston C."/>
            <person name="Cox V.G."/>
            <person name="Helms T.L."/>
            <person name="Johnson B.M."/>
            <person name="Mosqueda S.M."/>
            <person name="Nichols J.M."/>
            <person name="Rafter T.E."/>
            <person name="Smith J.L."/>
            <person name="Snow J.A."/>
            <person name="Trosper K.M."/>
            <person name="Waner K.N."/>
            <person name="Zych M.G."/>
            <person name="Anderson M.S."/>
            <person name="Chang A.W."/>
            <person name="Martinez A.C."/>
            <person name="Vars S.J."/>
            <person name="Wagner K.E."/>
            <person name="Wiebe P.L."/>
            <person name="Williams T."/>
            <person name="Yanez C.P."/>
            <person name="Stoner T.H."/>
            <person name="Garlena R.A."/>
            <person name="Russell D.A."/>
            <person name="Pope W.H."/>
            <person name="Jacobs-Sera D."/>
            <person name="Hatfull G.F."/>
        </authorList>
    </citation>
    <scope>NUCLEOTIDE SEQUENCE [LARGE SCALE GENOMIC DNA]</scope>
</reference>
<dbReference type="Proteomes" id="UP000231431">
    <property type="component" value="Segment"/>
</dbReference>
<sequence>MKKHECCWHHPVGLVEPYCCRCEFGVRKANAMAHTKSWHCDKCKTDHPGSHMLDGCPNWLERWNKLFEKDMDSA</sequence>
<accession>A0A291I9Z1</accession>
<dbReference type="GeneID" id="63209471"/>